<reference evidence="1 2" key="1">
    <citation type="journal article" date="2015" name="Int. J. Syst. Evol. Microbiol.">
        <title>Roseomonas oryzae sp. nov., isolated from paddy rhizosphere soil.</title>
        <authorList>
            <person name="Ramaprasad E.V."/>
            <person name="Sasikala Ch."/>
            <person name="Ramana Ch.V."/>
        </authorList>
    </citation>
    <scope>NUCLEOTIDE SEQUENCE [LARGE SCALE GENOMIC DNA]</scope>
    <source>
        <strain evidence="1 2">KCTC 42542</strain>
    </source>
</reference>
<dbReference type="RefSeq" id="WP_149811632.1">
    <property type="nucleotide sequence ID" value="NZ_VUKA01000002.1"/>
</dbReference>
<protein>
    <submittedName>
        <fullName evidence="1">Uncharacterized protein</fullName>
    </submittedName>
</protein>
<comment type="caution">
    <text evidence="1">The sequence shown here is derived from an EMBL/GenBank/DDBJ whole genome shotgun (WGS) entry which is preliminary data.</text>
</comment>
<evidence type="ECO:0000313" key="2">
    <source>
        <dbReference type="Proteomes" id="UP000322110"/>
    </source>
</evidence>
<sequence>MTPDDNLRVLRQQARAARRGHIADTLGQVPTAPAKDRLPRLQRMLANLDEALHLPEPSRKAETPAQA</sequence>
<dbReference type="OrthoDB" id="7276004at2"/>
<dbReference type="AlphaFoldDB" id="A0A5B2THK6"/>
<proteinExistence type="predicted"/>
<dbReference type="EMBL" id="VUKA01000002">
    <property type="protein sequence ID" value="KAA2213976.1"/>
    <property type="molecule type" value="Genomic_DNA"/>
</dbReference>
<keyword evidence="2" id="KW-1185">Reference proteome</keyword>
<dbReference type="Proteomes" id="UP000322110">
    <property type="component" value="Unassembled WGS sequence"/>
</dbReference>
<evidence type="ECO:0000313" key="1">
    <source>
        <dbReference type="EMBL" id="KAA2213976.1"/>
    </source>
</evidence>
<accession>A0A5B2THK6</accession>
<gene>
    <name evidence="1" type="ORF">F0Q34_08010</name>
</gene>
<organism evidence="1 2">
    <name type="scientific">Teichococcus oryzae</name>
    <dbReference type="NCBI Taxonomy" id="1608942"/>
    <lineage>
        <taxon>Bacteria</taxon>
        <taxon>Pseudomonadati</taxon>
        <taxon>Pseudomonadota</taxon>
        <taxon>Alphaproteobacteria</taxon>
        <taxon>Acetobacterales</taxon>
        <taxon>Roseomonadaceae</taxon>
        <taxon>Roseomonas</taxon>
    </lineage>
</organism>
<name>A0A5B2THK6_9PROT</name>